<feature type="region of interest" description="Disordered" evidence="1">
    <location>
        <begin position="37"/>
        <end position="69"/>
    </location>
</feature>
<gene>
    <name evidence="2" type="ORF">CEXT_326441</name>
</gene>
<reference evidence="2 3" key="1">
    <citation type="submission" date="2021-06" db="EMBL/GenBank/DDBJ databases">
        <title>Caerostris extrusa draft genome.</title>
        <authorList>
            <person name="Kono N."/>
            <person name="Arakawa K."/>
        </authorList>
    </citation>
    <scope>NUCLEOTIDE SEQUENCE [LARGE SCALE GENOMIC DNA]</scope>
</reference>
<dbReference type="EMBL" id="BPLR01020876">
    <property type="protein sequence ID" value="GIX83541.1"/>
    <property type="molecule type" value="Genomic_DNA"/>
</dbReference>
<sequence>MCTVYNTSRNLCRCEGPLRRERVPLRCPVPAFPGREDSGVHLSQSSAPLTRDSRLRPVCGTDGKGTPQTEDWTSCLEMREIEVRYKRRTHCGLYHSGLRSMKLKCVSKNSAHYSDILPHNIKNTQMGDIEEMGKPKSQKPTLRIDMLLFQRKT</sequence>
<proteinExistence type="predicted"/>
<evidence type="ECO:0000313" key="2">
    <source>
        <dbReference type="EMBL" id="GIX83541.1"/>
    </source>
</evidence>
<protein>
    <submittedName>
        <fullName evidence="2">Uncharacterized protein</fullName>
    </submittedName>
</protein>
<evidence type="ECO:0000256" key="1">
    <source>
        <dbReference type="SAM" id="MobiDB-lite"/>
    </source>
</evidence>
<name>A0AAV4NHV4_CAEEX</name>
<evidence type="ECO:0000313" key="3">
    <source>
        <dbReference type="Proteomes" id="UP001054945"/>
    </source>
</evidence>
<keyword evidence="3" id="KW-1185">Reference proteome</keyword>
<organism evidence="2 3">
    <name type="scientific">Caerostris extrusa</name>
    <name type="common">Bark spider</name>
    <name type="synonym">Caerostris bankana</name>
    <dbReference type="NCBI Taxonomy" id="172846"/>
    <lineage>
        <taxon>Eukaryota</taxon>
        <taxon>Metazoa</taxon>
        <taxon>Ecdysozoa</taxon>
        <taxon>Arthropoda</taxon>
        <taxon>Chelicerata</taxon>
        <taxon>Arachnida</taxon>
        <taxon>Araneae</taxon>
        <taxon>Araneomorphae</taxon>
        <taxon>Entelegynae</taxon>
        <taxon>Araneoidea</taxon>
        <taxon>Araneidae</taxon>
        <taxon>Caerostris</taxon>
    </lineage>
</organism>
<accession>A0AAV4NHV4</accession>
<dbReference type="Proteomes" id="UP001054945">
    <property type="component" value="Unassembled WGS sequence"/>
</dbReference>
<comment type="caution">
    <text evidence="2">The sequence shown here is derived from an EMBL/GenBank/DDBJ whole genome shotgun (WGS) entry which is preliminary data.</text>
</comment>
<dbReference type="AlphaFoldDB" id="A0AAV4NHV4"/>